<reference evidence="1 2" key="1">
    <citation type="journal article" date="2019" name="Commun. Biol.">
        <title>The bagworm genome reveals a unique fibroin gene that provides high tensile strength.</title>
        <authorList>
            <person name="Kono N."/>
            <person name="Nakamura H."/>
            <person name="Ohtoshi R."/>
            <person name="Tomita M."/>
            <person name="Numata K."/>
            <person name="Arakawa K."/>
        </authorList>
    </citation>
    <scope>NUCLEOTIDE SEQUENCE [LARGE SCALE GENOMIC DNA]</scope>
</reference>
<keyword evidence="2" id="KW-1185">Reference proteome</keyword>
<dbReference type="EMBL" id="BGZK01000200">
    <property type="protein sequence ID" value="GBP27900.1"/>
    <property type="molecule type" value="Genomic_DNA"/>
</dbReference>
<evidence type="ECO:0000313" key="2">
    <source>
        <dbReference type="Proteomes" id="UP000299102"/>
    </source>
</evidence>
<evidence type="ECO:0000313" key="1">
    <source>
        <dbReference type="EMBL" id="GBP27900.1"/>
    </source>
</evidence>
<name>A0A4C1UNW8_EUMVA</name>
<proteinExistence type="predicted"/>
<protein>
    <submittedName>
        <fullName evidence="1">Uncharacterized protein</fullName>
    </submittedName>
</protein>
<dbReference type="AlphaFoldDB" id="A0A4C1UNW8"/>
<accession>A0A4C1UNW8</accession>
<gene>
    <name evidence="1" type="ORF">EVAR_14089_1</name>
</gene>
<comment type="caution">
    <text evidence="1">The sequence shown here is derived from an EMBL/GenBank/DDBJ whole genome shotgun (WGS) entry which is preliminary data.</text>
</comment>
<organism evidence="1 2">
    <name type="scientific">Eumeta variegata</name>
    <name type="common">Bagworm moth</name>
    <name type="synonym">Eumeta japonica</name>
    <dbReference type="NCBI Taxonomy" id="151549"/>
    <lineage>
        <taxon>Eukaryota</taxon>
        <taxon>Metazoa</taxon>
        <taxon>Ecdysozoa</taxon>
        <taxon>Arthropoda</taxon>
        <taxon>Hexapoda</taxon>
        <taxon>Insecta</taxon>
        <taxon>Pterygota</taxon>
        <taxon>Neoptera</taxon>
        <taxon>Endopterygota</taxon>
        <taxon>Lepidoptera</taxon>
        <taxon>Glossata</taxon>
        <taxon>Ditrysia</taxon>
        <taxon>Tineoidea</taxon>
        <taxon>Psychidae</taxon>
        <taxon>Oiketicinae</taxon>
        <taxon>Eumeta</taxon>
    </lineage>
</organism>
<sequence length="119" mass="13112">MISKKFGGDKQATVSALMAYIHNNMPGTEKAMAPLRLQSKETHLGMSKSLNVIYSLLFSTMRHNARAACGDARAGRSPCDTTHEATRAPAPARVVCRRGGRLTLRIRLLRSQVYFHATL</sequence>
<dbReference type="Proteomes" id="UP000299102">
    <property type="component" value="Unassembled WGS sequence"/>
</dbReference>